<dbReference type="InterPro" id="IPR000571">
    <property type="entry name" value="Znf_CCCH"/>
</dbReference>
<dbReference type="GO" id="GO:0003677">
    <property type="term" value="F:DNA binding"/>
    <property type="evidence" value="ECO:0007669"/>
    <property type="project" value="UniProtKB-KW"/>
</dbReference>
<dbReference type="OrthoDB" id="411372at2759"/>
<evidence type="ECO:0000256" key="4">
    <source>
        <dbReference type="ARBA" id="ARBA00023125"/>
    </source>
</evidence>
<evidence type="ECO:0000259" key="7">
    <source>
        <dbReference type="PROSITE" id="PS50103"/>
    </source>
</evidence>
<gene>
    <name evidence="8" type="ORF">HHK36_020739</name>
</gene>
<evidence type="ECO:0000313" key="8">
    <source>
        <dbReference type="EMBL" id="KAF8394529.1"/>
    </source>
</evidence>
<keyword evidence="2 5" id="KW-0863">Zinc-finger</keyword>
<dbReference type="EMBL" id="JABCRI010000014">
    <property type="protein sequence ID" value="KAF8394529.1"/>
    <property type="molecule type" value="Genomic_DNA"/>
</dbReference>
<dbReference type="Proteomes" id="UP000655225">
    <property type="component" value="Unassembled WGS sequence"/>
</dbReference>
<feature type="zinc finger region" description="C3H1-type" evidence="5">
    <location>
        <begin position="310"/>
        <end position="338"/>
    </location>
</feature>
<feature type="region of interest" description="Disordered" evidence="6">
    <location>
        <begin position="286"/>
        <end position="315"/>
    </location>
</feature>
<feature type="compositionally biased region" description="Low complexity" evidence="6">
    <location>
        <begin position="496"/>
        <end position="511"/>
    </location>
</feature>
<feature type="domain" description="C3H1-type" evidence="7">
    <location>
        <begin position="310"/>
        <end position="338"/>
    </location>
</feature>
<dbReference type="OMA" id="LEWTSHG"/>
<evidence type="ECO:0000256" key="1">
    <source>
        <dbReference type="ARBA" id="ARBA00022723"/>
    </source>
</evidence>
<sequence length="522" mass="56013">MESYGRNPSMEGTQSDPPVEWNSPGAESGLEESMWQLGLGSRDSYPERPGETDCIYYMRTGFCGYGARCRFNHPRDRSMVMGAVRPGGGEYPERVGQPVCQFILVVIMLLLNEQYFLKTGTCKFGASCKFHHPRQGGGSMSPVSLNCFGYPLRPGEKECSYYVKTGQCKFGVTCKFHHPQPADTSVPAPAPTFYPTVQSHMVPSPQQFGGMPTSWQVARPPLLSGLYVQGPYGPMLLPHGVVPFPSWSPYPAPASPVASPGTQPTVGSGPLYAVSQLSPAAPAYGGPYTSLRSSAGPSSRSQNEHIFPERPDQPECQDYIRTGNCRFGSTCRYHHPPICSLSPMGLPLRPSFGSHIPDRGNFCQFGLLREITLPICHGGNRMSYDFLGSGATPCTFYAQHGVCKFGPTCKFDHPMVTMSYSPSASSLADIPVAPYPVGSSLATLAPSSSSSELRQELISGASKDSLSMRIPSSENTPSGSVGSLFSQSGPVPHSNVQLLGQSSVPSSGSSSRGHGVEVHRSS</sequence>
<feature type="zinc finger region" description="C3H1-type" evidence="5">
    <location>
        <begin position="153"/>
        <end position="181"/>
    </location>
</feature>
<dbReference type="GO" id="GO:0008270">
    <property type="term" value="F:zinc ion binding"/>
    <property type="evidence" value="ECO:0007669"/>
    <property type="project" value="UniProtKB-KW"/>
</dbReference>
<protein>
    <recommendedName>
        <fullName evidence="7">C3H1-type domain-containing protein</fullName>
    </recommendedName>
</protein>
<feature type="domain" description="C3H1-type" evidence="7">
    <location>
        <begin position="388"/>
        <end position="416"/>
    </location>
</feature>
<dbReference type="Pfam" id="PF00642">
    <property type="entry name" value="zf-CCCH"/>
    <property type="match status" value="5"/>
</dbReference>
<dbReference type="Gene3D" id="4.10.1000.10">
    <property type="entry name" value="Zinc finger, CCCH-type"/>
    <property type="match status" value="3"/>
</dbReference>
<feature type="zinc finger region" description="C3H1-type" evidence="5">
    <location>
        <begin position="94"/>
        <end position="135"/>
    </location>
</feature>
<dbReference type="AlphaFoldDB" id="A0A834YS87"/>
<dbReference type="PANTHER" id="PTHR12506:SF41">
    <property type="entry name" value="ZINC FINGER CCCH DOMAIN-CONTAINING PROTEIN 58"/>
    <property type="match status" value="1"/>
</dbReference>
<evidence type="ECO:0000256" key="2">
    <source>
        <dbReference type="ARBA" id="ARBA00022771"/>
    </source>
</evidence>
<feature type="zinc finger region" description="C3H1-type" evidence="5">
    <location>
        <begin position="48"/>
        <end position="76"/>
    </location>
</feature>
<keyword evidence="3 5" id="KW-0862">Zinc</keyword>
<comment type="caution">
    <text evidence="8">The sequence shown here is derived from an EMBL/GenBank/DDBJ whole genome shotgun (WGS) entry which is preliminary data.</text>
</comment>
<evidence type="ECO:0000256" key="6">
    <source>
        <dbReference type="SAM" id="MobiDB-lite"/>
    </source>
</evidence>
<organism evidence="8 9">
    <name type="scientific">Tetracentron sinense</name>
    <name type="common">Spur-leaf</name>
    <dbReference type="NCBI Taxonomy" id="13715"/>
    <lineage>
        <taxon>Eukaryota</taxon>
        <taxon>Viridiplantae</taxon>
        <taxon>Streptophyta</taxon>
        <taxon>Embryophyta</taxon>
        <taxon>Tracheophyta</taxon>
        <taxon>Spermatophyta</taxon>
        <taxon>Magnoliopsida</taxon>
        <taxon>Trochodendrales</taxon>
        <taxon>Trochodendraceae</taxon>
        <taxon>Tetracentron</taxon>
    </lineage>
</organism>
<feature type="domain" description="C3H1-type" evidence="7">
    <location>
        <begin position="48"/>
        <end position="76"/>
    </location>
</feature>
<feature type="zinc finger region" description="C3H1-type" evidence="5">
    <location>
        <begin position="388"/>
        <end position="416"/>
    </location>
</feature>
<evidence type="ECO:0000256" key="5">
    <source>
        <dbReference type="PROSITE-ProRule" id="PRU00723"/>
    </source>
</evidence>
<dbReference type="InterPro" id="IPR036855">
    <property type="entry name" value="Znf_CCCH_sf"/>
</dbReference>
<dbReference type="SUPFAM" id="SSF90229">
    <property type="entry name" value="CCCH zinc finger"/>
    <property type="match status" value="4"/>
</dbReference>
<feature type="compositionally biased region" description="Basic and acidic residues" evidence="6">
    <location>
        <begin position="302"/>
        <end position="313"/>
    </location>
</feature>
<keyword evidence="4" id="KW-0238">DNA-binding</keyword>
<evidence type="ECO:0000256" key="3">
    <source>
        <dbReference type="ARBA" id="ARBA00022833"/>
    </source>
</evidence>
<keyword evidence="1 5" id="KW-0479">Metal-binding</keyword>
<dbReference type="PROSITE" id="PS50103">
    <property type="entry name" value="ZF_C3H1"/>
    <property type="match status" value="5"/>
</dbReference>
<proteinExistence type="predicted"/>
<accession>A0A834YS87</accession>
<name>A0A834YS87_TETSI</name>
<dbReference type="GO" id="GO:0003729">
    <property type="term" value="F:mRNA binding"/>
    <property type="evidence" value="ECO:0007669"/>
    <property type="project" value="TreeGrafter"/>
</dbReference>
<dbReference type="SMART" id="SM00356">
    <property type="entry name" value="ZnF_C3H1"/>
    <property type="match status" value="5"/>
</dbReference>
<reference evidence="8 9" key="1">
    <citation type="submission" date="2020-04" db="EMBL/GenBank/DDBJ databases">
        <title>Plant Genome Project.</title>
        <authorList>
            <person name="Zhang R.-G."/>
        </authorList>
    </citation>
    <scope>NUCLEOTIDE SEQUENCE [LARGE SCALE GENOMIC DNA]</scope>
    <source>
        <strain evidence="8">YNK0</strain>
        <tissue evidence="8">Leaf</tissue>
    </source>
</reference>
<feature type="region of interest" description="Disordered" evidence="6">
    <location>
        <begin position="1"/>
        <end position="29"/>
    </location>
</feature>
<feature type="region of interest" description="Disordered" evidence="6">
    <location>
        <begin position="464"/>
        <end position="522"/>
    </location>
</feature>
<dbReference type="PANTHER" id="PTHR12506">
    <property type="entry name" value="PROTEIN PHOSPHATASE RELATED"/>
    <property type="match status" value="1"/>
</dbReference>
<feature type="domain" description="C3H1-type" evidence="7">
    <location>
        <begin position="94"/>
        <end position="135"/>
    </location>
</feature>
<dbReference type="InterPro" id="IPR050974">
    <property type="entry name" value="Plant_ZF_CCCH"/>
</dbReference>
<feature type="compositionally biased region" description="Polar residues" evidence="6">
    <location>
        <begin position="464"/>
        <end position="489"/>
    </location>
</feature>
<evidence type="ECO:0000313" key="9">
    <source>
        <dbReference type="Proteomes" id="UP000655225"/>
    </source>
</evidence>
<feature type="domain" description="C3H1-type" evidence="7">
    <location>
        <begin position="153"/>
        <end position="181"/>
    </location>
</feature>
<feature type="compositionally biased region" description="Low complexity" evidence="6">
    <location>
        <begin position="290"/>
        <end position="301"/>
    </location>
</feature>
<keyword evidence="9" id="KW-1185">Reference proteome</keyword>